<sequence length="300" mass="32700">MSSWSQCFHGQLEYLLCFGMAGTQVRFCMLQKDQPGCLPLMRDLNVTSSLDRIIVMRLTFTIYRIISKQQEQLPADCVPRGSTFLGSPGISIQVFDGYIIKSVQLGDQPRVEKQAAFLTDLYAATGQSSHLVNAKQSRKLHGSTWSVHLVPHGQALQQPGYYIRDVPTLQRAMHHMLHGLEARHAQQAAYTDVCWPNIIMTPGSSFRLIDLETAVPLGCKRNESTHGPCCKCWGSVGSEVLENGRFTASSGLGQQAHAGINIASLGQAWAAAGSSAATRFLIFVISACRSLVLSSATGTD</sequence>
<name>A0AAW1RNS6_9CHLO</name>
<proteinExistence type="predicted"/>
<evidence type="ECO:0000313" key="2">
    <source>
        <dbReference type="Proteomes" id="UP001438707"/>
    </source>
</evidence>
<dbReference type="EMBL" id="JALJOS010000009">
    <property type="protein sequence ID" value="KAK9834791.1"/>
    <property type="molecule type" value="Genomic_DNA"/>
</dbReference>
<evidence type="ECO:0000313" key="1">
    <source>
        <dbReference type="EMBL" id="KAK9834791.1"/>
    </source>
</evidence>
<protein>
    <recommendedName>
        <fullName evidence="3">Protein kinase domain-containing protein</fullName>
    </recommendedName>
</protein>
<dbReference type="Proteomes" id="UP001438707">
    <property type="component" value="Unassembled WGS sequence"/>
</dbReference>
<comment type="caution">
    <text evidence="1">The sequence shown here is derived from an EMBL/GenBank/DDBJ whole genome shotgun (WGS) entry which is preliminary data.</text>
</comment>
<evidence type="ECO:0008006" key="3">
    <source>
        <dbReference type="Google" id="ProtNLM"/>
    </source>
</evidence>
<dbReference type="AlphaFoldDB" id="A0AAW1RNS6"/>
<reference evidence="1 2" key="1">
    <citation type="journal article" date="2024" name="Nat. Commun.">
        <title>Phylogenomics reveals the evolutionary origins of lichenization in chlorophyte algae.</title>
        <authorList>
            <person name="Puginier C."/>
            <person name="Libourel C."/>
            <person name="Otte J."/>
            <person name="Skaloud P."/>
            <person name="Haon M."/>
            <person name="Grisel S."/>
            <person name="Petersen M."/>
            <person name="Berrin J.G."/>
            <person name="Delaux P.M."/>
            <person name="Dal Grande F."/>
            <person name="Keller J."/>
        </authorList>
    </citation>
    <scope>NUCLEOTIDE SEQUENCE [LARGE SCALE GENOMIC DNA]</scope>
    <source>
        <strain evidence="1 2">SAG 2145</strain>
    </source>
</reference>
<accession>A0AAW1RNS6</accession>
<gene>
    <name evidence="1" type="ORF">WJX74_010603</name>
</gene>
<organism evidence="1 2">
    <name type="scientific">Apatococcus lobatus</name>
    <dbReference type="NCBI Taxonomy" id="904363"/>
    <lineage>
        <taxon>Eukaryota</taxon>
        <taxon>Viridiplantae</taxon>
        <taxon>Chlorophyta</taxon>
        <taxon>core chlorophytes</taxon>
        <taxon>Trebouxiophyceae</taxon>
        <taxon>Chlorellales</taxon>
        <taxon>Chlorellaceae</taxon>
        <taxon>Apatococcus</taxon>
    </lineage>
</organism>
<keyword evidence="2" id="KW-1185">Reference proteome</keyword>